<dbReference type="GeneID" id="18813260"/>
<feature type="compositionally biased region" description="Basic and acidic residues" evidence="2">
    <location>
        <begin position="630"/>
        <end position="640"/>
    </location>
</feature>
<feature type="region of interest" description="Disordered" evidence="2">
    <location>
        <begin position="211"/>
        <end position="262"/>
    </location>
</feature>
<dbReference type="AlphaFoldDB" id="F8NRQ9"/>
<evidence type="ECO:0000256" key="2">
    <source>
        <dbReference type="SAM" id="MobiDB-lite"/>
    </source>
</evidence>
<feature type="compositionally biased region" description="Basic residues" evidence="2">
    <location>
        <begin position="641"/>
        <end position="653"/>
    </location>
</feature>
<dbReference type="OrthoDB" id="10252032at2759"/>
<feature type="domain" description="Kri1-like C-terminal" evidence="3">
    <location>
        <begin position="536"/>
        <end position="613"/>
    </location>
</feature>
<dbReference type="Proteomes" id="UP000008064">
    <property type="component" value="Unassembled WGS sequence"/>
</dbReference>
<dbReference type="KEGG" id="sla:SERLADRAFT_414406"/>
<feature type="compositionally biased region" description="Basic and acidic residues" evidence="2">
    <location>
        <begin position="675"/>
        <end position="684"/>
    </location>
</feature>
<dbReference type="GO" id="GO:0030686">
    <property type="term" value="C:90S preribosome"/>
    <property type="evidence" value="ECO:0007669"/>
    <property type="project" value="TreeGrafter"/>
</dbReference>
<feature type="compositionally biased region" description="Acidic residues" evidence="2">
    <location>
        <begin position="45"/>
        <end position="65"/>
    </location>
</feature>
<proteinExistence type="inferred from homology"/>
<gene>
    <name evidence="4" type="ORF">SERLADRAFT_414406</name>
</gene>
<feature type="compositionally biased region" description="Basic and acidic residues" evidence="2">
    <location>
        <begin position="358"/>
        <end position="381"/>
    </location>
</feature>
<dbReference type="InterPro" id="IPR024626">
    <property type="entry name" value="Kri1-like_C"/>
</dbReference>
<evidence type="ECO:0000313" key="4">
    <source>
        <dbReference type="EMBL" id="EGO26325.1"/>
    </source>
</evidence>
<dbReference type="InterPro" id="IPR018034">
    <property type="entry name" value="Kri1"/>
</dbReference>
<dbReference type="Pfam" id="PF05178">
    <property type="entry name" value="Kri1"/>
    <property type="match status" value="1"/>
</dbReference>
<feature type="compositionally biased region" description="Acidic residues" evidence="2">
    <location>
        <begin position="307"/>
        <end position="322"/>
    </location>
</feature>
<feature type="region of interest" description="Disordered" evidence="2">
    <location>
        <begin position="614"/>
        <end position="718"/>
    </location>
</feature>
<feature type="compositionally biased region" description="Acidic residues" evidence="2">
    <location>
        <begin position="503"/>
        <end position="530"/>
    </location>
</feature>
<feature type="compositionally biased region" description="Basic and acidic residues" evidence="2">
    <location>
        <begin position="148"/>
        <end position="159"/>
    </location>
</feature>
<feature type="compositionally biased region" description="Basic residues" evidence="2">
    <location>
        <begin position="485"/>
        <end position="499"/>
    </location>
</feature>
<feature type="compositionally biased region" description="Acidic residues" evidence="2">
    <location>
        <begin position="463"/>
        <end position="480"/>
    </location>
</feature>
<evidence type="ECO:0000259" key="3">
    <source>
        <dbReference type="Pfam" id="PF12936"/>
    </source>
</evidence>
<feature type="compositionally biased region" description="Polar residues" evidence="2">
    <location>
        <begin position="133"/>
        <end position="142"/>
    </location>
</feature>
<feature type="region of interest" description="Disordered" evidence="2">
    <location>
        <begin position="133"/>
        <end position="159"/>
    </location>
</feature>
<feature type="compositionally biased region" description="Basic residues" evidence="2">
    <location>
        <begin position="705"/>
        <end position="718"/>
    </location>
</feature>
<dbReference type="PANTHER" id="PTHR14490:SF5">
    <property type="entry name" value="PROTEIN KRI1 HOMOLOG"/>
    <property type="match status" value="1"/>
</dbReference>
<dbReference type="GO" id="GO:0005730">
    <property type="term" value="C:nucleolus"/>
    <property type="evidence" value="ECO:0007669"/>
    <property type="project" value="TreeGrafter"/>
</dbReference>
<feature type="compositionally biased region" description="Basic and acidic residues" evidence="2">
    <location>
        <begin position="297"/>
        <end position="306"/>
    </location>
</feature>
<sequence>MFEDESDVEDIDRLTINEHFAKAFQYKKEREELSKLKEKYGSDYDSNEDEEDSEDAESEDEDGEELTPQVDAAILRTLARIKNRDPEIYNSSKSIFEEEQTRTTKHPVVNKARKEKSKSKPINIQQATLASALNAASGSRTPSPEPLTHVEEQRALRDEMRSAFHDAIVADSGDDEDILVPREKTLDEMEREEEDYRAFLAREVGHELEQLVTVESGAVMSSTDGEDEEEAKAESGKKSKKKAKSTSEGSKGKGKSKQNQDQEFLLNYILNRGWIDRASRRVPTYGEIVGSQKSKSKTGETEHSSDDIDQAPEGDNVEELDDDFDEIAERFESSYNFRFEEPDAAEIKSFPRSIPMTVRREDTSRKEARERRRQRKEEELEKKREEIKRLKALKMREVRRKLERIGREGGLALQDGTDAALQDLDLDADWDPDAHDRQMDGIYGDGGDNDNASDIDLEKPTWDDDIDIDDIIPPEQDEENELSKDKKKKKKKKDKKKGKGKEDDEPDGVDVDAMDAEVERDPDEEEWDGTEEMRKRKIQEYMDEVYGLDFNDMVAGMPTRFKYAPVASQTYSLTPAEILTATDAELNQFMSVKRYAPYRAEGWDHNRGARLKELRDKITERTGNSSVLNKEGRTDAGERPAKKRMGKKERQRLKGVGGTEEPENPDDVQGVVKVADQRKRKAEDEDKIEETAGNDVATQENDGPRKKKRRRHKKTVQQ</sequence>
<feature type="region of interest" description="Disordered" evidence="2">
    <location>
        <begin position="424"/>
        <end position="534"/>
    </location>
</feature>
<dbReference type="HOGENOM" id="CLU_009647_2_0_1"/>
<dbReference type="Pfam" id="PF12936">
    <property type="entry name" value="Kri1_C"/>
    <property type="match status" value="1"/>
</dbReference>
<comment type="similarity">
    <text evidence="1">Belongs to the KRI1 family.</text>
</comment>
<name>F8NRQ9_SERL9</name>
<dbReference type="PANTHER" id="PTHR14490">
    <property type="entry name" value="ZINC FINGER, ZZ TYPE"/>
    <property type="match status" value="1"/>
</dbReference>
<dbReference type="GO" id="GO:0000447">
    <property type="term" value="P:endonucleolytic cleavage in ITS1 to separate SSU-rRNA from 5.8S rRNA and LSU-rRNA from tricistronic rRNA transcript (SSU-rRNA, 5.8S rRNA, LSU-rRNA)"/>
    <property type="evidence" value="ECO:0007669"/>
    <property type="project" value="TreeGrafter"/>
</dbReference>
<feature type="region of interest" description="Disordered" evidence="2">
    <location>
        <begin position="37"/>
        <end position="71"/>
    </location>
</feature>
<feature type="region of interest" description="Disordered" evidence="2">
    <location>
        <begin position="87"/>
        <end position="121"/>
    </location>
</feature>
<protein>
    <recommendedName>
        <fullName evidence="3">Kri1-like C-terminal domain-containing protein</fullName>
    </recommendedName>
</protein>
<feature type="region of interest" description="Disordered" evidence="2">
    <location>
        <begin position="281"/>
        <end position="322"/>
    </location>
</feature>
<reference evidence="4" key="1">
    <citation type="submission" date="2011-04" db="EMBL/GenBank/DDBJ databases">
        <title>Evolution of plant cell wall degrading machinery underlies the functional diversity of forest fungi.</title>
        <authorList>
            <consortium name="US DOE Joint Genome Institute (JGI-PGF)"/>
            <person name="Eastwood D.C."/>
            <person name="Floudas D."/>
            <person name="Binder M."/>
            <person name="Majcherczyk A."/>
            <person name="Schneider P."/>
            <person name="Aerts A."/>
            <person name="Asiegbu F.O."/>
            <person name="Baker S.E."/>
            <person name="Barry K."/>
            <person name="Bendiksby M."/>
            <person name="Blumentritt M."/>
            <person name="Coutinho P.M."/>
            <person name="Cullen D."/>
            <person name="Cullen D."/>
            <person name="Gathman A."/>
            <person name="Goodell B."/>
            <person name="Henrissat B."/>
            <person name="Ihrmark K."/>
            <person name="Kauserud H."/>
            <person name="Kohler A."/>
            <person name="LaButti K."/>
            <person name="Lapidus A."/>
            <person name="Lavin J.L."/>
            <person name="Lee Y.-H."/>
            <person name="Lindquist E."/>
            <person name="Lilly W."/>
            <person name="Lucas S."/>
            <person name="Morin E."/>
            <person name="Murat C."/>
            <person name="Oguiza J.A."/>
            <person name="Park J."/>
            <person name="Pisabarro A.G."/>
            <person name="Riley R."/>
            <person name="Rosling A."/>
            <person name="Salamov A."/>
            <person name="Schmidt O."/>
            <person name="Schmutz J."/>
            <person name="Skrede I."/>
            <person name="Stenlid J."/>
            <person name="Wiebenga A."/>
            <person name="Xie X."/>
            <person name="Kues U."/>
            <person name="Hibbett D.S."/>
            <person name="Hoffmeister D."/>
            <person name="Hogberg N."/>
            <person name="Martin F."/>
            <person name="Grigoriev I.V."/>
            <person name="Watkinson S.C."/>
        </authorList>
    </citation>
    <scope>NUCLEOTIDE SEQUENCE</scope>
    <source>
        <strain evidence="4">S7.9</strain>
    </source>
</reference>
<dbReference type="EMBL" id="GL945432">
    <property type="protein sequence ID" value="EGO26325.1"/>
    <property type="molecule type" value="Genomic_DNA"/>
</dbReference>
<organism>
    <name type="scientific">Serpula lacrymans var. lacrymans (strain S7.9)</name>
    <name type="common">Dry rot fungus</name>
    <dbReference type="NCBI Taxonomy" id="578457"/>
    <lineage>
        <taxon>Eukaryota</taxon>
        <taxon>Fungi</taxon>
        <taxon>Dikarya</taxon>
        <taxon>Basidiomycota</taxon>
        <taxon>Agaricomycotina</taxon>
        <taxon>Agaricomycetes</taxon>
        <taxon>Agaricomycetidae</taxon>
        <taxon>Boletales</taxon>
        <taxon>Coniophorineae</taxon>
        <taxon>Serpulaceae</taxon>
        <taxon>Serpula</taxon>
    </lineage>
</organism>
<feature type="region of interest" description="Disordered" evidence="2">
    <location>
        <begin position="342"/>
        <end position="381"/>
    </location>
</feature>
<evidence type="ECO:0000256" key="1">
    <source>
        <dbReference type="ARBA" id="ARBA00007473"/>
    </source>
</evidence>
<accession>F8NRQ9</accession>
<dbReference type="RefSeq" id="XP_007316498.1">
    <property type="nucleotide sequence ID" value="XM_007316436.1"/>
</dbReference>